<sequence>MMQPQLAQMMEKIEHFSPERLAEVKDFIDFLQQRDQDRLLRQDYARAAEASFAKVWDNDEDAIYDNPTRKIRNQKGR</sequence>
<name>A0A450W2P3_9GAMM</name>
<evidence type="ECO:0008006" key="2">
    <source>
        <dbReference type="Google" id="ProtNLM"/>
    </source>
</evidence>
<protein>
    <recommendedName>
        <fullName evidence="2">DUF2281 domain-containing protein</fullName>
    </recommendedName>
</protein>
<accession>A0A450W2P3</accession>
<dbReference type="AlphaFoldDB" id="A0A450W2P3"/>
<dbReference type="EMBL" id="CAADFK010000022">
    <property type="protein sequence ID" value="VFK11330.1"/>
    <property type="molecule type" value="Genomic_DNA"/>
</dbReference>
<proteinExistence type="predicted"/>
<evidence type="ECO:0000313" key="1">
    <source>
        <dbReference type="EMBL" id="VFK11330.1"/>
    </source>
</evidence>
<reference evidence="1" key="1">
    <citation type="submission" date="2019-02" db="EMBL/GenBank/DDBJ databases">
        <authorList>
            <person name="Gruber-Vodicka R. H."/>
            <person name="Seah K. B. B."/>
        </authorList>
    </citation>
    <scope>NUCLEOTIDE SEQUENCE</scope>
    <source>
        <strain evidence="1">BECK_S313</strain>
    </source>
</reference>
<organism evidence="1">
    <name type="scientific">Candidatus Kentrum sp. LPFa</name>
    <dbReference type="NCBI Taxonomy" id="2126335"/>
    <lineage>
        <taxon>Bacteria</taxon>
        <taxon>Pseudomonadati</taxon>
        <taxon>Pseudomonadota</taxon>
        <taxon>Gammaproteobacteria</taxon>
        <taxon>Candidatus Kentrum</taxon>
    </lineage>
</organism>
<gene>
    <name evidence="1" type="ORF">BECKLPF1236B_GA0070989_102224</name>
</gene>